<dbReference type="EMBL" id="JAVDVC010000004">
    <property type="protein sequence ID" value="MDR6958325.1"/>
    <property type="molecule type" value="Genomic_DNA"/>
</dbReference>
<dbReference type="PRINTS" id="PR00359">
    <property type="entry name" value="BP450"/>
</dbReference>
<keyword evidence="3" id="KW-0560">Oxidoreductase</keyword>
<keyword evidence="3" id="KW-0503">Monooxygenase</keyword>
<reference evidence="4" key="1">
    <citation type="submission" date="2023-07" db="EMBL/GenBank/DDBJ databases">
        <title>Sorghum-associated microbial communities from plants grown in Nebraska, USA.</title>
        <authorList>
            <person name="Schachtman D."/>
        </authorList>
    </citation>
    <scope>NUCLEOTIDE SEQUENCE</scope>
    <source>
        <strain evidence="4">3432</strain>
    </source>
</reference>
<dbReference type="PANTHER" id="PTHR46696">
    <property type="entry name" value="P450, PUTATIVE (EUROFUNG)-RELATED"/>
    <property type="match status" value="1"/>
</dbReference>
<dbReference type="SUPFAM" id="SSF48264">
    <property type="entry name" value="Cytochrome P450"/>
    <property type="match status" value="1"/>
</dbReference>
<evidence type="ECO:0000256" key="1">
    <source>
        <dbReference type="ARBA" id="ARBA00001971"/>
    </source>
</evidence>
<evidence type="ECO:0000256" key="3">
    <source>
        <dbReference type="RuleBase" id="RU000461"/>
    </source>
</evidence>
<sequence>MNITHEVLPWAHPDFRRNPYPWYARLQRDYPLYQESERQYVVSRYEDYIKFVKHPAMSMVEPEWVQPHNWRVFLDTILFYDPPKHTAVRRHTNKWFTPKLVKEWVKHTTDVTRNALGQVEEDGYIEAHHHICVVPTHITMCRVLGIAEDDIELVTLNALKIVGMQTPAATEADKNRAREGFDWLFSKCRAIIEEKRINPGDGLLDAMLSLEASGDMTSDEVIQTLVLFYFSGAPNPAYVLASILEHFARDPRLFDLYRKEPDVRAAMINEFIRLNPPELSFTRYPTEEVEIRGVKIPAGSSIRFMTAAVNRDETVFRRPNQFDHTRPQEASQHVSFGIGVHACAGQVISRAEIEASLNVIAEHYSGIELAEEPVTLNDDRIRNYITLPLYFKK</sequence>
<dbReference type="InterPro" id="IPR036396">
    <property type="entry name" value="Cyt_P450_sf"/>
</dbReference>
<dbReference type="Pfam" id="PF00067">
    <property type="entry name" value="p450"/>
    <property type="match status" value="1"/>
</dbReference>
<name>A0AAW8M9A8_9PSED</name>
<dbReference type="CDD" id="cd20619">
    <property type="entry name" value="CYP_XplA"/>
    <property type="match status" value="1"/>
</dbReference>
<keyword evidence="3" id="KW-0408">Iron</keyword>
<evidence type="ECO:0000256" key="2">
    <source>
        <dbReference type="ARBA" id="ARBA00010617"/>
    </source>
</evidence>
<dbReference type="GO" id="GO:0020037">
    <property type="term" value="F:heme binding"/>
    <property type="evidence" value="ECO:0007669"/>
    <property type="project" value="InterPro"/>
</dbReference>
<keyword evidence="3" id="KW-0479">Metal-binding</keyword>
<evidence type="ECO:0000313" key="5">
    <source>
        <dbReference type="Proteomes" id="UP001252613"/>
    </source>
</evidence>
<dbReference type="InterPro" id="IPR002397">
    <property type="entry name" value="Cyt_P450_B"/>
</dbReference>
<dbReference type="AlphaFoldDB" id="A0AAW8M9A8"/>
<keyword evidence="3" id="KW-0349">Heme</keyword>
<dbReference type="GO" id="GO:0004497">
    <property type="term" value="F:monooxygenase activity"/>
    <property type="evidence" value="ECO:0007669"/>
    <property type="project" value="UniProtKB-KW"/>
</dbReference>
<comment type="similarity">
    <text evidence="2 3">Belongs to the cytochrome P450 family.</text>
</comment>
<dbReference type="InterPro" id="IPR017972">
    <property type="entry name" value="Cyt_P450_CS"/>
</dbReference>
<proteinExistence type="inferred from homology"/>
<evidence type="ECO:0000313" key="4">
    <source>
        <dbReference type="EMBL" id="MDR6958325.1"/>
    </source>
</evidence>
<comment type="caution">
    <text evidence="4">The sequence shown here is derived from an EMBL/GenBank/DDBJ whole genome shotgun (WGS) entry which is preliminary data.</text>
</comment>
<dbReference type="Proteomes" id="UP001252613">
    <property type="component" value="Unassembled WGS sequence"/>
</dbReference>
<dbReference type="PANTHER" id="PTHR46696:SF1">
    <property type="entry name" value="CYTOCHROME P450 YJIB-RELATED"/>
    <property type="match status" value="1"/>
</dbReference>
<organism evidence="4 5">
    <name type="scientific">Pseudomonas brassicacearum</name>
    <dbReference type="NCBI Taxonomy" id="930166"/>
    <lineage>
        <taxon>Bacteria</taxon>
        <taxon>Pseudomonadati</taxon>
        <taxon>Pseudomonadota</taxon>
        <taxon>Gammaproteobacteria</taxon>
        <taxon>Pseudomonadales</taxon>
        <taxon>Pseudomonadaceae</taxon>
        <taxon>Pseudomonas</taxon>
    </lineage>
</organism>
<dbReference type="InterPro" id="IPR001128">
    <property type="entry name" value="Cyt_P450"/>
</dbReference>
<dbReference type="GO" id="GO:0005506">
    <property type="term" value="F:iron ion binding"/>
    <property type="evidence" value="ECO:0007669"/>
    <property type="project" value="InterPro"/>
</dbReference>
<dbReference type="RefSeq" id="WP_310360298.1">
    <property type="nucleotide sequence ID" value="NZ_JAVDVC010000004.1"/>
</dbReference>
<dbReference type="GO" id="GO:0016705">
    <property type="term" value="F:oxidoreductase activity, acting on paired donors, with incorporation or reduction of molecular oxygen"/>
    <property type="evidence" value="ECO:0007669"/>
    <property type="project" value="InterPro"/>
</dbReference>
<dbReference type="PROSITE" id="PS00086">
    <property type="entry name" value="CYTOCHROME_P450"/>
    <property type="match status" value="1"/>
</dbReference>
<comment type="cofactor">
    <cofactor evidence="1">
        <name>heme</name>
        <dbReference type="ChEBI" id="CHEBI:30413"/>
    </cofactor>
</comment>
<accession>A0AAW8M9A8</accession>
<protein>
    <submittedName>
        <fullName evidence="4">Cytochrome P450</fullName>
    </submittedName>
</protein>
<dbReference type="Gene3D" id="1.10.630.10">
    <property type="entry name" value="Cytochrome P450"/>
    <property type="match status" value="1"/>
</dbReference>
<gene>
    <name evidence="4" type="ORF">J2W43_002307</name>
</gene>